<keyword evidence="1" id="KW-0812">Transmembrane</keyword>
<dbReference type="Proteomes" id="UP000317318">
    <property type="component" value="Chromosome"/>
</dbReference>
<dbReference type="OrthoDB" id="6316081at2"/>
<dbReference type="EMBL" id="CP036268">
    <property type="protein sequence ID" value="QDT35815.1"/>
    <property type="molecule type" value="Genomic_DNA"/>
</dbReference>
<name>A0A517QVY0_9PLAN</name>
<evidence type="ECO:0000256" key="1">
    <source>
        <dbReference type="SAM" id="Phobius"/>
    </source>
</evidence>
<evidence type="ECO:0000313" key="2">
    <source>
        <dbReference type="EMBL" id="QDT35815.1"/>
    </source>
</evidence>
<accession>A0A517QVY0</accession>
<dbReference type="AlphaFoldDB" id="A0A517QVY0"/>
<dbReference type="RefSeq" id="WP_145362082.1">
    <property type="nucleotide sequence ID" value="NZ_CP036268.1"/>
</dbReference>
<keyword evidence="1" id="KW-1133">Transmembrane helix</keyword>
<keyword evidence="1" id="KW-0472">Membrane</keyword>
<gene>
    <name evidence="2" type="ORF">Pan189_01680</name>
</gene>
<protein>
    <submittedName>
        <fullName evidence="2">Uncharacterized protein</fullName>
    </submittedName>
</protein>
<organism evidence="2 3">
    <name type="scientific">Stratiformator vulcanicus</name>
    <dbReference type="NCBI Taxonomy" id="2527980"/>
    <lineage>
        <taxon>Bacteria</taxon>
        <taxon>Pseudomonadati</taxon>
        <taxon>Planctomycetota</taxon>
        <taxon>Planctomycetia</taxon>
        <taxon>Planctomycetales</taxon>
        <taxon>Planctomycetaceae</taxon>
        <taxon>Stratiformator</taxon>
    </lineage>
</organism>
<feature type="transmembrane region" description="Helical" evidence="1">
    <location>
        <begin position="37"/>
        <end position="60"/>
    </location>
</feature>
<evidence type="ECO:0000313" key="3">
    <source>
        <dbReference type="Proteomes" id="UP000317318"/>
    </source>
</evidence>
<feature type="transmembrane region" description="Helical" evidence="1">
    <location>
        <begin position="66"/>
        <end position="84"/>
    </location>
</feature>
<sequence>MDPVRTYNLIETVWWCGLGLATLLLERRSSVSLVVRYSLAVTLFVFGLSDLVEISTGAWWKPWPLAVLKFACGSGISLLALAWWRQTRRGKAEI</sequence>
<dbReference type="KEGG" id="svp:Pan189_01680"/>
<reference evidence="2 3" key="1">
    <citation type="submission" date="2019-02" db="EMBL/GenBank/DDBJ databases">
        <title>Deep-cultivation of Planctomycetes and their phenomic and genomic characterization uncovers novel biology.</title>
        <authorList>
            <person name="Wiegand S."/>
            <person name="Jogler M."/>
            <person name="Boedeker C."/>
            <person name="Pinto D."/>
            <person name="Vollmers J."/>
            <person name="Rivas-Marin E."/>
            <person name="Kohn T."/>
            <person name="Peeters S.H."/>
            <person name="Heuer A."/>
            <person name="Rast P."/>
            <person name="Oberbeckmann S."/>
            <person name="Bunk B."/>
            <person name="Jeske O."/>
            <person name="Meyerdierks A."/>
            <person name="Storesund J.E."/>
            <person name="Kallscheuer N."/>
            <person name="Luecker S."/>
            <person name="Lage O.M."/>
            <person name="Pohl T."/>
            <person name="Merkel B.J."/>
            <person name="Hornburger P."/>
            <person name="Mueller R.-W."/>
            <person name="Bruemmer F."/>
            <person name="Labrenz M."/>
            <person name="Spormann A.M."/>
            <person name="Op den Camp H."/>
            <person name="Overmann J."/>
            <person name="Amann R."/>
            <person name="Jetten M.S.M."/>
            <person name="Mascher T."/>
            <person name="Medema M.H."/>
            <person name="Devos D.P."/>
            <person name="Kaster A.-K."/>
            <person name="Ovreas L."/>
            <person name="Rohde M."/>
            <person name="Galperin M.Y."/>
            <person name="Jogler C."/>
        </authorList>
    </citation>
    <scope>NUCLEOTIDE SEQUENCE [LARGE SCALE GENOMIC DNA]</scope>
    <source>
        <strain evidence="2 3">Pan189</strain>
    </source>
</reference>
<proteinExistence type="predicted"/>
<keyword evidence="3" id="KW-1185">Reference proteome</keyword>